<evidence type="ECO:0000313" key="14">
    <source>
        <dbReference type="EMBL" id="MFD1204465.1"/>
    </source>
</evidence>
<evidence type="ECO:0000313" key="15">
    <source>
        <dbReference type="Proteomes" id="UP001597231"/>
    </source>
</evidence>
<dbReference type="PROSITE" id="PS00792">
    <property type="entry name" value="DHPS_1"/>
    <property type="match status" value="1"/>
</dbReference>
<dbReference type="PANTHER" id="PTHR20941">
    <property type="entry name" value="FOLATE SYNTHESIS PROTEINS"/>
    <property type="match status" value="1"/>
</dbReference>
<evidence type="ECO:0000256" key="6">
    <source>
        <dbReference type="ARBA" id="ARBA00016919"/>
    </source>
</evidence>
<dbReference type="InterPro" id="IPR011005">
    <property type="entry name" value="Dihydropteroate_synth-like_sf"/>
</dbReference>
<sequence>MELANAKERYRFGNTEWDFGKETVIMGILNVTPDSFSDGGKYAQIDAALKHAEQMLKDGAKIIDIGGESTRPGHAPVSLEEEMERTAPVIEALTRELDCVISIDTYKADVAEEALKAGAKIINDIWGAKRERRIAEVAATYGAPIILMHNREVAKYAGPFIEEIISDLSESIEIARLAGVPEGNIWLDPGIGFAKDTEQNVLAMRGLDRIAEMGYPVLLGTSRKSMIGNILNLPVEERMEGTGATVCYGVEHGCHIMRVHDVKAISRMVRMMDVLTGKANVEDKDF</sequence>
<feature type="domain" description="Pterin-binding" evidence="13">
    <location>
        <begin position="23"/>
        <end position="270"/>
    </location>
</feature>
<dbReference type="PANTHER" id="PTHR20941:SF1">
    <property type="entry name" value="FOLIC ACID SYNTHESIS PROTEIN FOL1"/>
    <property type="match status" value="1"/>
</dbReference>
<keyword evidence="7 12" id="KW-0808">Transferase</keyword>
<evidence type="ECO:0000256" key="8">
    <source>
        <dbReference type="ARBA" id="ARBA00022723"/>
    </source>
</evidence>
<comment type="cofactor">
    <cofactor evidence="2 12">
        <name>Mg(2+)</name>
        <dbReference type="ChEBI" id="CHEBI:18420"/>
    </cofactor>
</comment>
<comment type="catalytic activity">
    <reaction evidence="1">
        <text>(7,8-dihydropterin-6-yl)methyl diphosphate + 4-aminobenzoate = 7,8-dihydropteroate + diphosphate</text>
        <dbReference type="Rhea" id="RHEA:19949"/>
        <dbReference type="ChEBI" id="CHEBI:17836"/>
        <dbReference type="ChEBI" id="CHEBI:17839"/>
        <dbReference type="ChEBI" id="CHEBI:33019"/>
        <dbReference type="ChEBI" id="CHEBI:72950"/>
        <dbReference type="EC" id="2.5.1.15"/>
    </reaction>
</comment>
<accession>A0ABW3TV10</accession>
<evidence type="ECO:0000256" key="10">
    <source>
        <dbReference type="ARBA" id="ARBA00022909"/>
    </source>
</evidence>
<comment type="similarity">
    <text evidence="4 12">Belongs to the DHPS family.</text>
</comment>
<evidence type="ECO:0000256" key="9">
    <source>
        <dbReference type="ARBA" id="ARBA00022842"/>
    </source>
</evidence>
<dbReference type="PROSITE" id="PS00793">
    <property type="entry name" value="DHPS_2"/>
    <property type="match status" value="1"/>
</dbReference>
<proteinExistence type="inferred from homology"/>
<comment type="function">
    <text evidence="12">Catalyzes the condensation of para-aminobenzoate (pABA) with 6-hydroxymethyl-7,8-dihydropterin diphosphate (DHPt-PP) to form 7,8-dihydropteroate (H2Pte), the immediate precursor of folate derivatives.</text>
</comment>
<evidence type="ECO:0000256" key="3">
    <source>
        <dbReference type="ARBA" id="ARBA00004763"/>
    </source>
</evidence>
<evidence type="ECO:0000256" key="4">
    <source>
        <dbReference type="ARBA" id="ARBA00009503"/>
    </source>
</evidence>
<dbReference type="RefSeq" id="WP_381479952.1">
    <property type="nucleotide sequence ID" value="NZ_JBHTLT010000022.1"/>
</dbReference>
<gene>
    <name evidence="14" type="primary">folP</name>
    <name evidence="14" type="ORF">ACFQ38_04885</name>
</gene>
<dbReference type="Proteomes" id="UP001597231">
    <property type="component" value="Unassembled WGS sequence"/>
</dbReference>
<dbReference type="InterPro" id="IPR006390">
    <property type="entry name" value="DHP_synth_dom"/>
</dbReference>
<dbReference type="NCBIfam" id="TIGR01496">
    <property type="entry name" value="DHPS"/>
    <property type="match status" value="1"/>
</dbReference>
<protein>
    <recommendedName>
        <fullName evidence="6 12">Dihydropteroate synthase</fullName>
        <shortName evidence="12">DHPS</shortName>
        <ecNumber evidence="5 12">2.5.1.15</ecNumber>
    </recommendedName>
    <alternativeName>
        <fullName evidence="11 12">Dihydropteroate pyrophosphorylase</fullName>
    </alternativeName>
</protein>
<dbReference type="InterPro" id="IPR045031">
    <property type="entry name" value="DHP_synth-like"/>
</dbReference>
<evidence type="ECO:0000256" key="2">
    <source>
        <dbReference type="ARBA" id="ARBA00001946"/>
    </source>
</evidence>
<keyword evidence="8 12" id="KW-0479">Metal-binding</keyword>
<dbReference type="EC" id="2.5.1.15" evidence="5 12"/>
<dbReference type="Gene3D" id="3.20.20.20">
    <property type="entry name" value="Dihydropteroate synthase-like"/>
    <property type="match status" value="1"/>
</dbReference>
<dbReference type="GO" id="GO:0004156">
    <property type="term" value="F:dihydropteroate synthase activity"/>
    <property type="evidence" value="ECO:0007669"/>
    <property type="project" value="UniProtKB-EC"/>
</dbReference>
<name>A0ABW3TV10_9BACL</name>
<dbReference type="Pfam" id="PF00809">
    <property type="entry name" value="Pterin_bind"/>
    <property type="match status" value="1"/>
</dbReference>
<comment type="pathway">
    <text evidence="3 12">Cofactor biosynthesis; tetrahydrofolate biosynthesis; 7,8-dihydrofolate from 2-amino-4-hydroxy-6-hydroxymethyl-7,8-dihydropteridine diphosphate and 4-aminobenzoate: step 1/2.</text>
</comment>
<reference evidence="15" key="1">
    <citation type="journal article" date="2019" name="Int. J. Syst. Evol. Microbiol.">
        <title>The Global Catalogue of Microorganisms (GCM) 10K type strain sequencing project: providing services to taxonomists for standard genome sequencing and annotation.</title>
        <authorList>
            <consortium name="The Broad Institute Genomics Platform"/>
            <consortium name="The Broad Institute Genome Sequencing Center for Infectious Disease"/>
            <person name="Wu L."/>
            <person name="Ma J."/>
        </authorList>
    </citation>
    <scope>NUCLEOTIDE SEQUENCE [LARGE SCALE GENOMIC DNA]</scope>
    <source>
        <strain evidence="15">CCUG 53915</strain>
    </source>
</reference>
<evidence type="ECO:0000259" key="13">
    <source>
        <dbReference type="PROSITE" id="PS50972"/>
    </source>
</evidence>
<organism evidence="14 15">
    <name type="scientific">Sporosarcina contaminans</name>
    <dbReference type="NCBI Taxonomy" id="633403"/>
    <lineage>
        <taxon>Bacteria</taxon>
        <taxon>Bacillati</taxon>
        <taxon>Bacillota</taxon>
        <taxon>Bacilli</taxon>
        <taxon>Bacillales</taxon>
        <taxon>Caryophanaceae</taxon>
        <taxon>Sporosarcina</taxon>
    </lineage>
</organism>
<dbReference type="EMBL" id="JBHTLT010000022">
    <property type="protein sequence ID" value="MFD1204465.1"/>
    <property type="molecule type" value="Genomic_DNA"/>
</dbReference>
<keyword evidence="15" id="KW-1185">Reference proteome</keyword>
<evidence type="ECO:0000256" key="1">
    <source>
        <dbReference type="ARBA" id="ARBA00000012"/>
    </source>
</evidence>
<evidence type="ECO:0000256" key="11">
    <source>
        <dbReference type="ARBA" id="ARBA00030193"/>
    </source>
</evidence>
<dbReference type="SUPFAM" id="SSF51717">
    <property type="entry name" value="Dihydropteroate synthetase-like"/>
    <property type="match status" value="1"/>
</dbReference>
<keyword evidence="10 12" id="KW-0289">Folate biosynthesis</keyword>
<dbReference type="InterPro" id="IPR000489">
    <property type="entry name" value="Pterin-binding_dom"/>
</dbReference>
<comment type="caution">
    <text evidence="14">The sequence shown here is derived from an EMBL/GenBank/DDBJ whole genome shotgun (WGS) entry which is preliminary data.</text>
</comment>
<evidence type="ECO:0000256" key="5">
    <source>
        <dbReference type="ARBA" id="ARBA00012458"/>
    </source>
</evidence>
<evidence type="ECO:0000256" key="12">
    <source>
        <dbReference type="RuleBase" id="RU361205"/>
    </source>
</evidence>
<keyword evidence="9 12" id="KW-0460">Magnesium</keyword>
<dbReference type="PROSITE" id="PS50972">
    <property type="entry name" value="PTERIN_BINDING"/>
    <property type="match status" value="1"/>
</dbReference>
<evidence type="ECO:0000256" key="7">
    <source>
        <dbReference type="ARBA" id="ARBA00022679"/>
    </source>
</evidence>
<dbReference type="CDD" id="cd00739">
    <property type="entry name" value="DHPS"/>
    <property type="match status" value="1"/>
</dbReference>